<keyword evidence="5" id="KW-0283">Flagellar rotation</keyword>
<evidence type="ECO:0000256" key="4">
    <source>
        <dbReference type="ARBA" id="ARBA00022500"/>
    </source>
</evidence>
<dbReference type="EMBL" id="FRAD01000005">
    <property type="protein sequence ID" value="SHJ68740.1"/>
    <property type="molecule type" value="Genomic_DNA"/>
</dbReference>
<dbReference type="Gene3D" id="2.30.330.10">
    <property type="entry name" value="SpoA-like"/>
    <property type="match status" value="1"/>
</dbReference>
<dbReference type="GO" id="GO:0005886">
    <property type="term" value="C:plasma membrane"/>
    <property type="evidence" value="ECO:0007669"/>
    <property type="project" value="UniProtKB-SubCell"/>
</dbReference>
<dbReference type="GO" id="GO:0006935">
    <property type="term" value="P:chemotaxis"/>
    <property type="evidence" value="ECO:0007669"/>
    <property type="project" value="UniProtKB-KW"/>
</dbReference>
<dbReference type="NCBIfam" id="NF005995">
    <property type="entry name" value="PRK08119.1"/>
    <property type="match status" value="1"/>
</dbReference>
<keyword evidence="9" id="KW-0282">Flagellum</keyword>
<dbReference type="CDD" id="cd17907">
    <property type="entry name" value="FliY_FliN-Y"/>
    <property type="match status" value="1"/>
</dbReference>
<evidence type="ECO:0000256" key="1">
    <source>
        <dbReference type="ARBA" id="ARBA00004413"/>
    </source>
</evidence>
<evidence type="ECO:0000256" key="6">
    <source>
        <dbReference type="ARBA" id="ARBA00023136"/>
    </source>
</evidence>
<dbReference type="AlphaFoldDB" id="A0A1M6LBY8"/>
<evidence type="ECO:0000259" key="8">
    <source>
        <dbReference type="Pfam" id="PF04509"/>
    </source>
</evidence>
<accession>A0A1M6LBY8</accession>
<evidence type="ECO:0000256" key="3">
    <source>
        <dbReference type="ARBA" id="ARBA00022475"/>
    </source>
</evidence>
<gene>
    <name evidence="9" type="ORF">SAMN02745248_00703</name>
</gene>
<dbReference type="InterPro" id="IPR012826">
    <property type="entry name" value="FliN"/>
</dbReference>
<dbReference type="GO" id="GO:0016787">
    <property type="term" value="F:hydrolase activity"/>
    <property type="evidence" value="ECO:0007669"/>
    <property type="project" value="InterPro"/>
</dbReference>
<dbReference type="PANTHER" id="PTHR43484:SF1">
    <property type="entry name" value="FLAGELLAR MOTOR SWITCH PROTEIN FLIN"/>
    <property type="match status" value="1"/>
</dbReference>
<feature type="domain" description="CheC-like protein" evidence="8">
    <location>
        <begin position="141"/>
        <end position="173"/>
    </location>
</feature>
<evidence type="ECO:0000259" key="7">
    <source>
        <dbReference type="Pfam" id="PF01052"/>
    </source>
</evidence>
<dbReference type="Proteomes" id="UP000183952">
    <property type="component" value="Unassembled WGS sequence"/>
</dbReference>
<dbReference type="Pfam" id="PF04509">
    <property type="entry name" value="CheC"/>
    <property type="match status" value="2"/>
</dbReference>
<organism evidence="9 10">
    <name type="scientific">Hathewaya proteolytica DSM 3090</name>
    <dbReference type="NCBI Taxonomy" id="1121331"/>
    <lineage>
        <taxon>Bacteria</taxon>
        <taxon>Bacillati</taxon>
        <taxon>Bacillota</taxon>
        <taxon>Clostridia</taxon>
        <taxon>Eubacteriales</taxon>
        <taxon>Clostridiaceae</taxon>
        <taxon>Hathewaya</taxon>
    </lineage>
</organism>
<dbReference type="Gene3D" id="3.40.1550.10">
    <property type="entry name" value="CheC-like"/>
    <property type="match status" value="1"/>
</dbReference>
<evidence type="ECO:0000256" key="2">
    <source>
        <dbReference type="ARBA" id="ARBA00009226"/>
    </source>
</evidence>
<dbReference type="NCBIfam" id="TIGR02480">
    <property type="entry name" value="fliN"/>
    <property type="match status" value="1"/>
</dbReference>
<dbReference type="InterPro" id="IPR007597">
    <property type="entry name" value="CheC"/>
</dbReference>
<dbReference type="InterPro" id="IPR001543">
    <property type="entry name" value="FliN-like_C"/>
</dbReference>
<dbReference type="SUPFAM" id="SSF101801">
    <property type="entry name" value="Surface presentation of antigens (SPOA)"/>
    <property type="match status" value="1"/>
</dbReference>
<comment type="similarity">
    <text evidence="2">Belongs to the FliN/MopA/SpaO family.</text>
</comment>
<evidence type="ECO:0000313" key="10">
    <source>
        <dbReference type="Proteomes" id="UP000183952"/>
    </source>
</evidence>
<dbReference type="SUPFAM" id="SSF103039">
    <property type="entry name" value="CheC-like"/>
    <property type="match status" value="1"/>
</dbReference>
<evidence type="ECO:0000256" key="5">
    <source>
        <dbReference type="ARBA" id="ARBA00022779"/>
    </source>
</evidence>
<dbReference type="InterPro" id="IPR001172">
    <property type="entry name" value="FliN_T3SS_HrcQb"/>
</dbReference>
<keyword evidence="3" id="KW-1003">Cell membrane</keyword>
<dbReference type="OrthoDB" id="9773459at2"/>
<keyword evidence="9" id="KW-0969">Cilium</keyword>
<reference evidence="9 10" key="1">
    <citation type="submission" date="2016-11" db="EMBL/GenBank/DDBJ databases">
        <authorList>
            <person name="Jaros S."/>
            <person name="Januszkiewicz K."/>
            <person name="Wedrychowicz H."/>
        </authorList>
    </citation>
    <scope>NUCLEOTIDE SEQUENCE [LARGE SCALE GENOMIC DNA]</scope>
    <source>
        <strain evidence="9 10">DSM 3090</strain>
    </source>
</reference>
<keyword evidence="4" id="KW-0145">Chemotaxis</keyword>
<dbReference type="PRINTS" id="PR00956">
    <property type="entry name" value="FLGMOTORFLIN"/>
</dbReference>
<dbReference type="InterPro" id="IPR051469">
    <property type="entry name" value="FliN/MopA/SpaO"/>
</dbReference>
<dbReference type="InterPro" id="IPR028976">
    <property type="entry name" value="CheC-like_sf"/>
</dbReference>
<dbReference type="RefSeq" id="WP_072902396.1">
    <property type="nucleotide sequence ID" value="NZ_FRAD01000005.1"/>
</dbReference>
<dbReference type="GO" id="GO:0009425">
    <property type="term" value="C:bacterial-type flagellum basal body"/>
    <property type="evidence" value="ECO:0007669"/>
    <property type="project" value="InterPro"/>
</dbReference>
<dbReference type="STRING" id="1121331.SAMN02745248_00703"/>
<dbReference type="InterPro" id="IPR036429">
    <property type="entry name" value="SpoA-like_sf"/>
</dbReference>
<evidence type="ECO:0000313" key="9">
    <source>
        <dbReference type="EMBL" id="SHJ68740.1"/>
    </source>
</evidence>
<feature type="domain" description="CheC-like protein" evidence="8">
    <location>
        <begin position="41"/>
        <end position="74"/>
    </location>
</feature>
<keyword evidence="6" id="KW-0472">Membrane</keyword>
<keyword evidence="10" id="KW-1185">Reference proteome</keyword>
<sequence>MNNGFLSQEEINSLLAGEGNVDVNNETNDQDMEEVLNEIDKDILGELGNISMGSASTTLSTIIGQPVNITTPSVAITTLKKLRGTFDVPNIALDVEYVTGIVGGNVFVMKISDAAVIANLMMGGNGEVDPSIEALSELEVSAVSEAMNQMIGSAATSMATMFGREVNISPPTSIQWNNETDILSKSIGNDEVIVRVAFSMTIGDLVDSTIMQILPIDTAKTIINIMMGNDTEENTQQVDNSTFEAEEATLAPDDSYNYSNSSYVASNIEEKPVERQAVNVKQATFPPLTGGELGDMPHNIDLILDVQLDIAVVLGRTKMNIRDILDLGSGSLIELDKLAEEPVEILVNGKKVAMGEVVVVDENFGVRINSIVSSEDRVRSLGK</sequence>
<comment type="subcellular location">
    <subcellularLocation>
        <location evidence="1">Cell membrane</location>
        <topology evidence="1">Peripheral membrane protein</topology>
        <orientation evidence="1">Cytoplasmic side</orientation>
    </subcellularLocation>
</comment>
<dbReference type="GO" id="GO:0003774">
    <property type="term" value="F:cytoskeletal motor activity"/>
    <property type="evidence" value="ECO:0007669"/>
    <property type="project" value="InterPro"/>
</dbReference>
<dbReference type="GO" id="GO:0071973">
    <property type="term" value="P:bacterial-type flagellum-dependent cell motility"/>
    <property type="evidence" value="ECO:0007669"/>
    <property type="project" value="InterPro"/>
</dbReference>
<keyword evidence="9" id="KW-0966">Cell projection</keyword>
<protein>
    <submittedName>
        <fullName evidence="9">Flagellar motor switch protein FliN/FliY</fullName>
    </submittedName>
</protein>
<dbReference type="Pfam" id="PF01052">
    <property type="entry name" value="FliMN_C"/>
    <property type="match status" value="1"/>
</dbReference>
<name>A0A1M6LBY8_9CLOT</name>
<feature type="domain" description="Flagellar motor switch protein FliN-like C-terminal" evidence="7">
    <location>
        <begin position="302"/>
        <end position="372"/>
    </location>
</feature>
<proteinExistence type="inferred from homology"/>
<dbReference type="PANTHER" id="PTHR43484">
    <property type="match status" value="1"/>
</dbReference>